<keyword evidence="2" id="KW-0732">Signal</keyword>
<evidence type="ECO:0000313" key="5">
    <source>
        <dbReference type="Proteomes" id="UP000002294"/>
    </source>
</evidence>
<gene>
    <name evidence="4" type="ordered locus">Apre_1263</name>
</gene>
<dbReference type="InterPro" id="IPR008979">
    <property type="entry name" value="Galactose-bd-like_sf"/>
</dbReference>
<proteinExistence type="predicted"/>
<keyword evidence="5" id="KW-1185">Reference proteome</keyword>
<sequence>MKNLKYLFISAMVFLLTSCSTQNFYMSQGDNNKNEPKLTESSNDEDKTDKKEKKDKVSEEKDDSEAKTKVEEDSKDQKKVIENEDKSDSNEDKDMTNQVEMSGKYLVTDIEPYAQKGYYTYKQGKKMGGDTYNNFFALAKYDGGEYCSFNLKGNYKKLKGIIGNIDGDDQSNFKVSIIGDKKELESYEIKEGDLPIEIELDISEVKELRFEITEGSTSYHTYYLGFGDMEVLK</sequence>
<dbReference type="AlphaFoldDB" id="C7RDM4"/>
<dbReference type="PROSITE" id="PS51257">
    <property type="entry name" value="PROKAR_LIPOPROTEIN"/>
    <property type="match status" value="1"/>
</dbReference>
<dbReference type="RefSeq" id="WP_015778186.1">
    <property type="nucleotide sequence ID" value="NC_013171.1"/>
</dbReference>
<feature type="signal peptide" evidence="2">
    <location>
        <begin position="1"/>
        <end position="25"/>
    </location>
</feature>
<accession>C7RDM4</accession>
<feature type="chain" id="PRO_5038848544" description="Glycosyl hydrolase family 98 putative carbohydrate-binding module domain-containing protein" evidence="2">
    <location>
        <begin position="26"/>
        <end position="233"/>
    </location>
</feature>
<reference evidence="4 5" key="1">
    <citation type="journal article" date="2009" name="Stand. Genomic Sci.">
        <title>Complete genome sequence of Anaerococcus prevotii type strain (PC1).</title>
        <authorList>
            <person name="Labutti K."/>
            <person name="Pukall R."/>
            <person name="Steenblock K."/>
            <person name="Glavina Del Rio T."/>
            <person name="Tice H."/>
            <person name="Copeland A."/>
            <person name="Cheng J.F."/>
            <person name="Lucas S."/>
            <person name="Chen F."/>
            <person name="Nolan M."/>
            <person name="Bruce D."/>
            <person name="Goodwin L."/>
            <person name="Pitluck S."/>
            <person name="Ivanova N."/>
            <person name="Mavromatis K."/>
            <person name="Ovchinnikova G."/>
            <person name="Pati A."/>
            <person name="Chen A."/>
            <person name="Palaniappan K."/>
            <person name="Land M."/>
            <person name="Hauser L."/>
            <person name="Chang Y.J."/>
            <person name="Jeffries C.D."/>
            <person name="Chain P."/>
            <person name="Saunders E."/>
            <person name="Brettin T."/>
            <person name="Detter J.C."/>
            <person name="Han C."/>
            <person name="Goker M."/>
            <person name="Bristow J."/>
            <person name="Eisen J.A."/>
            <person name="Markowitz V."/>
            <person name="Hugenholtz P."/>
            <person name="Kyrpides N.C."/>
            <person name="Klenk H.P."/>
            <person name="Lapidus A."/>
        </authorList>
    </citation>
    <scope>NUCLEOTIDE SEQUENCE [LARGE SCALE GENOMIC DNA]</scope>
    <source>
        <strain evidence="5">ATCC 9321 / DSM 20548 / JCM 6508 / NCTC 11806 / PC1</strain>
    </source>
</reference>
<dbReference type="eggNOG" id="COG0760">
    <property type="taxonomic scope" value="Bacteria"/>
</dbReference>
<feature type="region of interest" description="Disordered" evidence="1">
    <location>
        <begin position="27"/>
        <end position="98"/>
    </location>
</feature>
<evidence type="ECO:0000259" key="3">
    <source>
        <dbReference type="Pfam" id="PF08305"/>
    </source>
</evidence>
<dbReference type="HOGENOM" id="CLU_1187966_0_0_9"/>
<evidence type="ECO:0000256" key="1">
    <source>
        <dbReference type="SAM" id="MobiDB-lite"/>
    </source>
</evidence>
<name>C7RDM4_ANAPD</name>
<dbReference type="Proteomes" id="UP000002294">
    <property type="component" value="Chromosome"/>
</dbReference>
<feature type="domain" description="Glycosyl hydrolase family 98 putative carbohydrate-binding module" evidence="3">
    <location>
        <begin position="148"/>
        <end position="217"/>
    </location>
</feature>
<dbReference type="InterPro" id="IPR013222">
    <property type="entry name" value="Glyco_hyd_98_carb-bd"/>
</dbReference>
<dbReference type="OrthoDB" id="366502at2"/>
<feature type="compositionally biased region" description="Basic and acidic residues" evidence="1">
    <location>
        <begin position="32"/>
        <end position="95"/>
    </location>
</feature>
<dbReference type="KEGG" id="apr:Apre_1263"/>
<dbReference type="EMBL" id="CP001708">
    <property type="protein sequence ID" value="ACV29287.1"/>
    <property type="molecule type" value="Genomic_DNA"/>
</dbReference>
<dbReference type="Gene3D" id="2.60.120.1060">
    <property type="entry name" value="NPCBM/NEW2 domain"/>
    <property type="match status" value="1"/>
</dbReference>
<evidence type="ECO:0000313" key="4">
    <source>
        <dbReference type="EMBL" id="ACV29287.1"/>
    </source>
</evidence>
<dbReference type="Pfam" id="PF08305">
    <property type="entry name" value="NPCBM"/>
    <property type="match status" value="1"/>
</dbReference>
<protein>
    <recommendedName>
        <fullName evidence="3">Glycosyl hydrolase family 98 putative carbohydrate-binding module domain-containing protein</fullName>
    </recommendedName>
</protein>
<dbReference type="InterPro" id="IPR038637">
    <property type="entry name" value="NPCBM_sf"/>
</dbReference>
<organism evidence="4 5">
    <name type="scientific">Anaerococcus prevotii (strain ATCC 9321 / DSM 20548 / JCM 6508 / NCTC 11806 / PC1)</name>
    <name type="common">Peptostreptococcus prevotii</name>
    <name type="synonym">Peptococcus prevotii</name>
    <dbReference type="NCBI Taxonomy" id="525919"/>
    <lineage>
        <taxon>Bacteria</taxon>
        <taxon>Bacillati</taxon>
        <taxon>Bacillota</taxon>
        <taxon>Tissierellia</taxon>
        <taxon>Tissierellales</taxon>
        <taxon>Peptoniphilaceae</taxon>
        <taxon>Anaerococcus</taxon>
    </lineage>
</organism>
<evidence type="ECO:0000256" key="2">
    <source>
        <dbReference type="SAM" id="SignalP"/>
    </source>
</evidence>
<dbReference type="SUPFAM" id="SSF49785">
    <property type="entry name" value="Galactose-binding domain-like"/>
    <property type="match status" value="1"/>
</dbReference>